<organism evidence="1 2">
    <name type="scientific">Salmonella enterica subsp. enterica serovar Inverness str. R8-3668</name>
    <dbReference type="NCBI Taxonomy" id="913075"/>
    <lineage>
        <taxon>Bacteria</taxon>
        <taxon>Pseudomonadati</taxon>
        <taxon>Pseudomonadota</taxon>
        <taxon>Gammaproteobacteria</taxon>
        <taxon>Enterobacterales</taxon>
        <taxon>Enterobacteriaceae</taxon>
        <taxon>Salmonella</taxon>
    </lineage>
</organism>
<feature type="non-terminal residue" evidence="1">
    <location>
        <position position="32"/>
    </location>
</feature>
<dbReference type="EMBL" id="AFCO01001316">
    <property type="protein sequence ID" value="EHC54061.1"/>
    <property type="molecule type" value="Genomic_DNA"/>
</dbReference>
<dbReference type="AlphaFoldDB" id="G5NGP4"/>
<evidence type="ECO:0000313" key="2">
    <source>
        <dbReference type="Proteomes" id="UP000003532"/>
    </source>
</evidence>
<gene>
    <name evidence="1" type="ORF">LTSEINV_4050</name>
</gene>
<proteinExistence type="predicted"/>
<evidence type="ECO:0000313" key="1">
    <source>
        <dbReference type="EMBL" id="EHC54061.1"/>
    </source>
</evidence>
<name>G5NGP4_SALET</name>
<comment type="caution">
    <text evidence="1">The sequence shown here is derived from an EMBL/GenBank/DDBJ whole genome shotgun (WGS) entry which is preliminary data.</text>
</comment>
<accession>G5NGP4</accession>
<dbReference type="Proteomes" id="UP000003532">
    <property type="component" value="Unassembled WGS sequence"/>
</dbReference>
<protein>
    <submittedName>
        <fullName evidence="1">Uncharacterized protein</fullName>
    </submittedName>
</protein>
<reference evidence="1 2" key="1">
    <citation type="journal article" date="2011" name="BMC Genomics">
        <title>Genome sequencing reveals diversification of virulence factor content and possible host adaptation in distinct subpopulations of Salmonella enterica.</title>
        <authorList>
            <person name="den Bakker H.C."/>
            <person name="Moreno Switt A.I."/>
            <person name="Govoni G."/>
            <person name="Cummings C.A."/>
            <person name="Ranieri M.L."/>
            <person name="Degoricija L."/>
            <person name="Hoelzer K."/>
            <person name="Rodriguez-Rivera L.D."/>
            <person name="Brown S."/>
            <person name="Bolchacova E."/>
            <person name="Furtado M.R."/>
            <person name="Wiedmann M."/>
        </authorList>
    </citation>
    <scope>NUCLEOTIDE SEQUENCE [LARGE SCALE GENOMIC DNA]</scope>
    <source>
        <strain evidence="1 2">R8-3668</strain>
    </source>
</reference>
<sequence>MGVKTDKRNYLIKKADVNIGLFIILFSFCRMA</sequence>